<dbReference type="GO" id="GO:0006631">
    <property type="term" value="P:fatty acid metabolic process"/>
    <property type="evidence" value="ECO:0007669"/>
    <property type="project" value="InterPro"/>
</dbReference>
<dbReference type="PANTHER" id="PTHR48075:SF5">
    <property type="entry name" value="3-HYDROXYBUTYRYL-COA DEHYDROGENASE"/>
    <property type="match status" value="1"/>
</dbReference>
<dbReference type="RefSeq" id="WP_084695681.1">
    <property type="nucleotide sequence ID" value="NZ_JYJA01000038.1"/>
</dbReference>
<dbReference type="AlphaFoldDB" id="A0A0M2HAQ7"/>
<keyword evidence="3 8" id="KW-0560">Oxidoreductase</keyword>
<dbReference type="InterPro" id="IPR006108">
    <property type="entry name" value="3HC_DH_C"/>
</dbReference>
<feature type="domain" description="3-hydroxyacyl-CoA dehydrogenase C-terminal" evidence="6">
    <location>
        <begin position="208"/>
        <end position="303"/>
    </location>
</feature>
<proteinExistence type="inferred from homology"/>
<comment type="pathway">
    <text evidence="1">Lipid metabolism; butanoate metabolism.</text>
</comment>
<evidence type="ECO:0000259" key="6">
    <source>
        <dbReference type="Pfam" id="PF00725"/>
    </source>
</evidence>
<comment type="caution">
    <text evidence="8">The sequence shown here is derived from an EMBL/GenBank/DDBJ whole genome shotgun (WGS) entry which is preliminary data.</text>
</comment>
<dbReference type="SUPFAM" id="SSF51735">
    <property type="entry name" value="NAD(P)-binding Rossmann-fold domains"/>
    <property type="match status" value="1"/>
</dbReference>
<evidence type="ECO:0000256" key="4">
    <source>
        <dbReference type="PIRSR" id="PIRSR000105-1"/>
    </source>
</evidence>
<name>A0A0M2HAQ7_MICTR</name>
<dbReference type="PATRIC" id="fig|69370.6.peg.3095"/>
<dbReference type="OrthoDB" id="9771883at2"/>
<dbReference type="Pfam" id="PF00725">
    <property type="entry name" value="3HCDH"/>
    <property type="match status" value="1"/>
</dbReference>
<dbReference type="PIRSF" id="PIRSF000105">
    <property type="entry name" value="HCDH"/>
    <property type="match status" value="1"/>
</dbReference>
<dbReference type="FunFam" id="3.40.50.720:FF:000009">
    <property type="entry name" value="Fatty oxidation complex, alpha subunit"/>
    <property type="match status" value="1"/>
</dbReference>
<dbReference type="InterPro" id="IPR008927">
    <property type="entry name" value="6-PGluconate_DH-like_C_sf"/>
</dbReference>
<comment type="similarity">
    <text evidence="2">Belongs to the 3-hydroxyacyl-CoA dehydrogenase family.</text>
</comment>
<dbReference type="EMBL" id="JYJA01000038">
    <property type="protein sequence ID" value="KJL41125.1"/>
    <property type="molecule type" value="Genomic_DNA"/>
</dbReference>
<dbReference type="InterPro" id="IPR022694">
    <property type="entry name" value="3-OHacyl-CoA_DH"/>
</dbReference>
<evidence type="ECO:0000313" key="8">
    <source>
        <dbReference type="EMBL" id="KJL41125.1"/>
    </source>
</evidence>
<dbReference type="Gene3D" id="1.10.1040.10">
    <property type="entry name" value="N-(1-d-carboxylethyl)-l-norvaline Dehydrogenase, domain 2"/>
    <property type="match status" value="1"/>
</dbReference>
<organism evidence="8 9">
    <name type="scientific">Microbacterium trichothecenolyticum</name>
    <name type="common">Aureobacterium trichothecenolyticum</name>
    <dbReference type="NCBI Taxonomy" id="69370"/>
    <lineage>
        <taxon>Bacteria</taxon>
        <taxon>Bacillati</taxon>
        <taxon>Actinomycetota</taxon>
        <taxon>Actinomycetes</taxon>
        <taxon>Micrococcales</taxon>
        <taxon>Microbacteriaceae</taxon>
        <taxon>Microbacterium</taxon>
    </lineage>
</organism>
<sequence>MSTADGGPRSSSERRTTDRAESSGVPERVGVIGGGRMGAGIAHAFVLAGADVVVVERDADAAGAASARVLESVRRSVARGGTDRGFDALAAAIETATDAAALADCGLVVEAVPEDLELKLEALGRAERVLAPEAALATNTSSISIDGLASGLDRPERFLGLHFFNPVPASQLVEVVTGTATDPALVDDAEVWIASLGKTPIVVRDSPGFASSRLGVALGLEAIRMLEEGVASAADIDAAMELGYRHPVGPLRTTDLVGLDVRLGIAEELHRRLGERFAPPELLRRLVADGHLGRKTGRGFYEWSEQ</sequence>
<reference evidence="8 9" key="1">
    <citation type="submission" date="2015-02" db="EMBL/GenBank/DDBJ databases">
        <title>Draft genome sequences of ten Microbacterium spp. with emphasis on heavy metal contaminated environments.</title>
        <authorList>
            <person name="Corretto E."/>
        </authorList>
    </citation>
    <scope>NUCLEOTIDE SEQUENCE [LARGE SCALE GENOMIC DNA]</scope>
    <source>
        <strain evidence="8 9">DSM 8608</strain>
    </source>
</reference>
<dbReference type="InterPro" id="IPR013328">
    <property type="entry name" value="6PGD_dom2"/>
</dbReference>
<evidence type="ECO:0000256" key="1">
    <source>
        <dbReference type="ARBA" id="ARBA00005086"/>
    </source>
</evidence>
<evidence type="ECO:0000313" key="9">
    <source>
        <dbReference type="Proteomes" id="UP000034098"/>
    </source>
</evidence>
<feature type="compositionally biased region" description="Basic and acidic residues" evidence="5">
    <location>
        <begin position="11"/>
        <end position="21"/>
    </location>
</feature>
<evidence type="ECO:0000259" key="7">
    <source>
        <dbReference type="Pfam" id="PF02737"/>
    </source>
</evidence>
<dbReference type="GO" id="GO:0070403">
    <property type="term" value="F:NAD+ binding"/>
    <property type="evidence" value="ECO:0007669"/>
    <property type="project" value="InterPro"/>
</dbReference>
<feature type="site" description="Important for catalytic activity" evidence="4">
    <location>
        <position position="162"/>
    </location>
</feature>
<dbReference type="SUPFAM" id="SSF48179">
    <property type="entry name" value="6-phosphogluconate dehydrogenase C-terminal domain-like"/>
    <property type="match status" value="1"/>
</dbReference>
<dbReference type="GO" id="GO:0008691">
    <property type="term" value="F:3-hydroxybutyryl-CoA dehydrogenase activity"/>
    <property type="evidence" value="ECO:0007669"/>
    <property type="project" value="UniProtKB-EC"/>
</dbReference>
<dbReference type="InterPro" id="IPR036291">
    <property type="entry name" value="NAD(P)-bd_dom_sf"/>
</dbReference>
<feature type="domain" description="3-hydroxyacyl-CoA dehydrogenase NAD binding" evidence="7">
    <location>
        <begin position="29"/>
        <end position="205"/>
    </location>
</feature>
<dbReference type="InterPro" id="IPR006176">
    <property type="entry name" value="3-OHacyl-CoA_DH_NAD-bd"/>
</dbReference>
<evidence type="ECO:0000256" key="3">
    <source>
        <dbReference type="ARBA" id="ARBA00023002"/>
    </source>
</evidence>
<dbReference type="Gene3D" id="3.40.50.720">
    <property type="entry name" value="NAD(P)-binding Rossmann-like Domain"/>
    <property type="match status" value="1"/>
</dbReference>
<evidence type="ECO:0000256" key="5">
    <source>
        <dbReference type="SAM" id="MobiDB-lite"/>
    </source>
</evidence>
<dbReference type="EC" id="1.1.1.157" evidence="8"/>
<protein>
    <submittedName>
        <fullName evidence="8">3-hydroxybutyryl-CoA dehydrogenase</fullName>
        <ecNumber evidence="8">1.1.1.157</ecNumber>
    </submittedName>
</protein>
<dbReference type="Pfam" id="PF02737">
    <property type="entry name" value="3HCDH_N"/>
    <property type="match status" value="1"/>
</dbReference>
<dbReference type="Proteomes" id="UP000034098">
    <property type="component" value="Unassembled WGS sequence"/>
</dbReference>
<gene>
    <name evidence="8" type="primary">fadB2</name>
    <name evidence="8" type="ORF">RS82_03041</name>
</gene>
<keyword evidence="9" id="KW-1185">Reference proteome</keyword>
<evidence type="ECO:0000256" key="2">
    <source>
        <dbReference type="ARBA" id="ARBA00009463"/>
    </source>
</evidence>
<feature type="region of interest" description="Disordered" evidence="5">
    <location>
        <begin position="1"/>
        <end position="29"/>
    </location>
</feature>
<dbReference type="PANTHER" id="PTHR48075">
    <property type="entry name" value="3-HYDROXYACYL-COA DEHYDROGENASE FAMILY PROTEIN"/>
    <property type="match status" value="1"/>
</dbReference>
<accession>A0A0M2HAQ7</accession>